<dbReference type="EMBL" id="CP071502">
    <property type="protein sequence ID" value="QSX38240.1"/>
    <property type="molecule type" value="Genomic_DNA"/>
</dbReference>
<evidence type="ECO:0000256" key="2">
    <source>
        <dbReference type="SAM" id="SignalP"/>
    </source>
</evidence>
<keyword evidence="2" id="KW-0732">Signal</keyword>
<evidence type="ECO:0000313" key="5">
    <source>
        <dbReference type="Proteomes" id="UP000663207"/>
    </source>
</evidence>
<evidence type="ECO:0000313" key="4">
    <source>
        <dbReference type="EMBL" id="QSX38240.1"/>
    </source>
</evidence>
<dbReference type="Proteomes" id="UP000663207">
    <property type="component" value="Chromosome"/>
</dbReference>
<proteinExistence type="predicted"/>
<accession>A0ABX7R624</accession>
<feature type="domain" description="Peptidase S9 prolyl oligopeptidase catalytic" evidence="3">
    <location>
        <begin position="756"/>
        <end position="932"/>
    </location>
</feature>
<dbReference type="InterPro" id="IPR001375">
    <property type="entry name" value="Peptidase_S9_cat"/>
</dbReference>
<dbReference type="InterPro" id="IPR050278">
    <property type="entry name" value="Serine_Prot_S9B/DPPIV"/>
</dbReference>
<name>A0ABX7R624_9GAMM</name>
<feature type="region of interest" description="Disordered" evidence="1">
    <location>
        <begin position="162"/>
        <end position="196"/>
    </location>
</feature>
<organism evidence="4 5">
    <name type="scientific">Shewanella sedimentimangrovi</name>
    <dbReference type="NCBI Taxonomy" id="2814293"/>
    <lineage>
        <taxon>Bacteria</taxon>
        <taxon>Pseudomonadati</taxon>
        <taxon>Pseudomonadota</taxon>
        <taxon>Gammaproteobacteria</taxon>
        <taxon>Alteromonadales</taxon>
        <taxon>Shewanellaceae</taxon>
        <taxon>Shewanella</taxon>
    </lineage>
</organism>
<evidence type="ECO:0000256" key="1">
    <source>
        <dbReference type="SAM" id="MobiDB-lite"/>
    </source>
</evidence>
<feature type="chain" id="PRO_5047467124" evidence="2">
    <location>
        <begin position="27"/>
        <end position="953"/>
    </location>
</feature>
<gene>
    <name evidence="4" type="ORF">JYB85_05285</name>
</gene>
<sequence length="953" mass="105860">MILKTLPLVRALALCLGTGFWGQSLATPQTLSLQDIMAFETAKTPVLADNGHSFAVELEPDRGDSRTLVQTLDKNASYSIAGASAPILSADGRFAAMKLAPSLLAMESSDAKAKKALKAGMVLLDLTTGAEQRFERVKSFAFSEQGDLLAIWFEAAEEKKVEDKKVEEPKQEPQSPAEPEKSKAANSNKASKPNKADAGSNLTLIALGSGKQLSFSDVTGYSFARETMAVALVRNQSGDTPLHQLLLLSGDTLSSSTLLDSKDQHLGALALSPDGKAVALTMGDAAVDTDEREYQLLLIDDSGKRKQAAKAKDWTLNRYGSVQFSRDGKRLFVGRVPQVSKPISRKQFKTEADLRDEAILVDNRGLKVWHGRDPLIKPNEIKEYSKEIERTYLAVWHLGNDAGNKLVQLADSQVPDVTVTEQRRFLLGSSNKPYQLMSTWAGAFRDYYLVDVNTGRKQLLVAQLDSDSEPTLSGDGRFLAYFQQGQVYLYDIAAGRRFNLSGKLKVSFADEDHDYPSSAPGYGFGPWLEDSAGILVYDKYDIWQFDSRSHEGFMLTAGEGRRQQLQLRVAGLVEDALQPSTIKPGETLLLHGYSWASKADSFWQASVGSAGIKPLLQEEQKLTVLARAKHSEQILFSKERYDRYPDIHSAKLTQVAQAVQQTDLDAQRRQFGWGQSELVHWTNTDGKPLDGVLIKPVGYQEGKRYPVLVYFYRFMSDRLHAFPQMKVNHRPNFAWYAANGYAIFLPDIRFEIGYPGNSSVQALTSGVQKLIEMGIADPKAVGLQGHSWGGYQTAFAVTQTHLFAAAVTGAPVSNMTSAYSGIRLGTGLARQFQYETGQSRIGESLMSAPQKYIENSPVFYVDRIKTPLMIMFGDRDDAVPWDQGVELYLAMRRAGKEVVFLQYEDEPHHLKKYPNKLDYSLKMMAFFDHFLKGAPAPEWLEKGEPYREYKDAE</sequence>
<feature type="signal peptide" evidence="2">
    <location>
        <begin position="1"/>
        <end position="26"/>
    </location>
</feature>
<dbReference type="InterPro" id="IPR029058">
    <property type="entry name" value="AB_hydrolase_fold"/>
</dbReference>
<dbReference type="SUPFAM" id="SSF53474">
    <property type="entry name" value="alpha/beta-Hydrolases"/>
    <property type="match status" value="1"/>
</dbReference>
<feature type="compositionally biased region" description="Low complexity" evidence="1">
    <location>
        <begin position="184"/>
        <end position="196"/>
    </location>
</feature>
<dbReference type="SUPFAM" id="SSF82171">
    <property type="entry name" value="DPP6 N-terminal domain-like"/>
    <property type="match status" value="1"/>
</dbReference>
<feature type="compositionally biased region" description="Basic and acidic residues" evidence="1">
    <location>
        <begin position="162"/>
        <end position="171"/>
    </location>
</feature>
<keyword evidence="5" id="KW-1185">Reference proteome</keyword>
<dbReference type="Gene3D" id="3.40.50.1820">
    <property type="entry name" value="alpha/beta hydrolase"/>
    <property type="match status" value="1"/>
</dbReference>
<reference evidence="4 5" key="1">
    <citation type="submission" date="2021-03" db="EMBL/GenBank/DDBJ databases">
        <title>Novel species identification of genus Shewanella.</title>
        <authorList>
            <person name="Liu G."/>
            <person name="Zhang Q."/>
        </authorList>
    </citation>
    <scope>NUCLEOTIDE SEQUENCE [LARGE SCALE GENOMIC DNA]</scope>
    <source>
        <strain evidence="4 5">FJAT-52962</strain>
    </source>
</reference>
<evidence type="ECO:0000259" key="3">
    <source>
        <dbReference type="Pfam" id="PF00326"/>
    </source>
</evidence>
<dbReference type="PANTHER" id="PTHR11731">
    <property type="entry name" value="PROTEASE FAMILY S9B,C DIPEPTIDYL-PEPTIDASE IV-RELATED"/>
    <property type="match status" value="1"/>
</dbReference>
<protein>
    <submittedName>
        <fullName evidence="4">S9 family peptidase</fullName>
    </submittedName>
</protein>
<dbReference type="Pfam" id="PF00326">
    <property type="entry name" value="Peptidase_S9"/>
    <property type="match status" value="1"/>
</dbReference>
<dbReference type="PANTHER" id="PTHR11731:SF193">
    <property type="entry name" value="DIPEPTIDYL PEPTIDASE 9"/>
    <property type="match status" value="1"/>
</dbReference>